<dbReference type="PANTHER" id="PTHR34853:SF1">
    <property type="entry name" value="LIPASE 5"/>
    <property type="match status" value="1"/>
</dbReference>
<evidence type="ECO:0000256" key="4">
    <source>
        <dbReference type="ARBA" id="ARBA00022525"/>
    </source>
</evidence>
<dbReference type="ESTHER" id="9basi-q5ccj8">
    <property type="family name" value="Fungal-Bact_LIP"/>
</dbReference>
<feature type="domain" description="Rhodanese" evidence="13">
    <location>
        <begin position="191"/>
        <end position="265"/>
    </location>
</feature>
<evidence type="ECO:0000256" key="11">
    <source>
        <dbReference type="ARBA" id="ARBA00048461"/>
    </source>
</evidence>
<reference evidence="14" key="1">
    <citation type="journal article" date="2006" name="FEMS Microbiol. Lett.">
        <title>Isolation, characterization and molecular cloning of a lipolytic enzyme secreted from Malassezia pachydermatis.</title>
        <authorList>
            <person name="Shibata N."/>
            <person name="Okanuma N."/>
            <person name="Hirai K."/>
            <person name="Arikawa K."/>
            <person name="Kimura M."/>
            <person name="Okawa Y."/>
        </authorList>
    </citation>
    <scope>NUCLEOTIDE SEQUENCE</scope>
    <source>
        <strain evidence="14">IFO 10064</strain>
    </source>
</reference>
<dbReference type="GO" id="GO:0005576">
    <property type="term" value="C:extracellular region"/>
    <property type="evidence" value="ECO:0007669"/>
    <property type="project" value="UniProtKB-SubCell"/>
</dbReference>
<comment type="catalytic activity">
    <reaction evidence="11">
        <text>a monoacylglycerol + H2O = glycerol + a fatty acid + H(+)</text>
        <dbReference type="Rhea" id="RHEA:15245"/>
        <dbReference type="ChEBI" id="CHEBI:15377"/>
        <dbReference type="ChEBI" id="CHEBI:15378"/>
        <dbReference type="ChEBI" id="CHEBI:17408"/>
        <dbReference type="ChEBI" id="CHEBI:17754"/>
        <dbReference type="ChEBI" id="CHEBI:28868"/>
    </reaction>
</comment>
<evidence type="ECO:0000259" key="13">
    <source>
        <dbReference type="PROSITE" id="PS50206"/>
    </source>
</evidence>
<dbReference type="EMBL" id="LGAV01000014">
    <property type="protein sequence ID" value="KOS12434.1"/>
    <property type="molecule type" value="Genomic_DNA"/>
</dbReference>
<dbReference type="RefSeq" id="XP_017990066.1">
    <property type="nucleotide sequence ID" value="XM_018134820.1"/>
</dbReference>
<evidence type="ECO:0000256" key="12">
    <source>
        <dbReference type="SAM" id="SignalP"/>
    </source>
</evidence>
<dbReference type="Gene3D" id="3.40.50.1820">
    <property type="entry name" value="alpha/beta hydrolase"/>
    <property type="match status" value="1"/>
</dbReference>
<accession>Q5CCJ8</accession>
<evidence type="ECO:0000256" key="2">
    <source>
        <dbReference type="ARBA" id="ARBA00004613"/>
    </source>
</evidence>
<sequence length="470" mass="51787">MRVSYLAILLLSLVALVSATISPRQQHHLHARSLPLPQQDPFYTPPNGWKSKEHGEILRSRQVDVAFLNVDKYNLQAYQLLYRTSGTYESDDNVTVATVLIPQNAKKDQLVSYTPYIDASGPQCAPSYSMRLGSKLLTDPAMAYQQLLFSILLDKGYTIVIPDYQGPSRAFAVGRMEGRMVLDGIRATLNFDKAGLSKDTKIVEYGYSGGAIASGWTAALHSTYAPELNFVGFAMGGTPANLTGTVYYLNGGFFSGFAIGGVVGVMNAYENVRDWARKQNIIKANGFEAIDFTNSHCMVDILLKYPGINFLGDYFVTSGADLMHEPIVKNITTQLTMGLNSDETPKAPVWMFHGKVDEVIPYDDALAAAHAWSSHGADVLFSANTDPYMEHLTTELLNNANILFFIEDRMAGKPFHNGFKMETVSNPLSDPRVDLEGLDSLRAAIVHLLGQTFGMGDRKLKNDLKTNARN</sequence>
<evidence type="ECO:0000256" key="1">
    <source>
        <dbReference type="ARBA" id="ARBA00001024"/>
    </source>
</evidence>
<dbReference type="AlphaFoldDB" id="Q5CCJ8"/>
<dbReference type="EMBL" id="AB206808">
    <property type="protein sequence ID" value="BAD91034.1"/>
    <property type="molecule type" value="mRNA"/>
</dbReference>
<dbReference type="InterPro" id="IPR001763">
    <property type="entry name" value="Rhodanese-like_dom"/>
</dbReference>
<dbReference type="InterPro" id="IPR005152">
    <property type="entry name" value="Lipase_secreted"/>
</dbReference>
<dbReference type="EC" id="3.1.1.3" evidence="3"/>
<gene>
    <name evidence="14" type="primary">EST1</name>
    <name evidence="15" type="ORF">Malapachy_0295</name>
</gene>
<dbReference type="PANTHER" id="PTHR34853">
    <property type="match status" value="1"/>
</dbReference>
<comment type="subcellular location">
    <subcellularLocation>
        <location evidence="2">Secreted</location>
    </subcellularLocation>
</comment>
<evidence type="ECO:0000313" key="16">
    <source>
        <dbReference type="Proteomes" id="UP000037751"/>
    </source>
</evidence>
<evidence type="ECO:0000256" key="9">
    <source>
        <dbReference type="ARBA" id="ARBA00043986"/>
    </source>
</evidence>
<keyword evidence="16" id="KW-1185">Reference proteome</keyword>
<organism evidence="14">
    <name type="scientific">Malassezia pachydermatis</name>
    <dbReference type="NCBI Taxonomy" id="77020"/>
    <lineage>
        <taxon>Eukaryota</taxon>
        <taxon>Fungi</taxon>
        <taxon>Dikarya</taxon>
        <taxon>Basidiomycota</taxon>
        <taxon>Ustilaginomycotina</taxon>
        <taxon>Malasseziomycetes</taxon>
        <taxon>Malasseziales</taxon>
        <taxon>Malasseziaceae</taxon>
        <taxon>Malassezia</taxon>
    </lineage>
</organism>
<comment type="catalytic activity">
    <reaction evidence="10">
        <text>a diacylglycerol + H2O = a monoacylglycerol + a fatty acid + H(+)</text>
        <dbReference type="Rhea" id="RHEA:32731"/>
        <dbReference type="ChEBI" id="CHEBI:15377"/>
        <dbReference type="ChEBI" id="CHEBI:15378"/>
        <dbReference type="ChEBI" id="CHEBI:17408"/>
        <dbReference type="ChEBI" id="CHEBI:18035"/>
        <dbReference type="ChEBI" id="CHEBI:28868"/>
    </reaction>
</comment>
<comment type="similarity">
    <text evidence="9">Belongs to the AB hydrolase superfamily. Lipase family. Class Lip subfamily.</text>
</comment>
<keyword evidence="4" id="KW-0964">Secreted</keyword>
<keyword evidence="6" id="KW-0442">Lipid degradation</keyword>
<proteinExistence type="evidence at transcript level"/>
<dbReference type="Gene3D" id="1.10.260.130">
    <property type="match status" value="1"/>
</dbReference>
<keyword evidence="7" id="KW-0843">Virulence</keyword>
<dbReference type="GeneID" id="28726695"/>
<feature type="signal peptide" evidence="12">
    <location>
        <begin position="1"/>
        <end position="19"/>
    </location>
</feature>
<dbReference type="InterPro" id="IPR029058">
    <property type="entry name" value="AB_hydrolase_fold"/>
</dbReference>
<dbReference type="Pfam" id="PF03583">
    <property type="entry name" value="LIP"/>
    <property type="match status" value="1"/>
</dbReference>
<evidence type="ECO:0000313" key="14">
    <source>
        <dbReference type="EMBL" id="BAD91034.1"/>
    </source>
</evidence>
<evidence type="ECO:0000313" key="15">
    <source>
        <dbReference type="EMBL" id="KOS12434.1"/>
    </source>
</evidence>
<evidence type="ECO:0000256" key="5">
    <source>
        <dbReference type="ARBA" id="ARBA00022801"/>
    </source>
</evidence>
<keyword evidence="12" id="KW-0732">Signal</keyword>
<feature type="chain" id="PRO_5007705760" description="triacylglycerol lipase" evidence="12">
    <location>
        <begin position="20"/>
        <end position="470"/>
    </location>
</feature>
<evidence type="ECO:0000256" key="6">
    <source>
        <dbReference type="ARBA" id="ARBA00022963"/>
    </source>
</evidence>
<keyword evidence="8" id="KW-0443">Lipid metabolism</keyword>
<protein>
    <recommendedName>
        <fullName evidence="3">triacylglycerol lipase</fullName>
        <ecNumber evidence="3">3.1.1.3</ecNumber>
    </recommendedName>
</protein>
<comment type="catalytic activity">
    <reaction evidence="1">
        <text>a triacylglycerol + H2O = a diacylglycerol + a fatty acid + H(+)</text>
        <dbReference type="Rhea" id="RHEA:12044"/>
        <dbReference type="ChEBI" id="CHEBI:15377"/>
        <dbReference type="ChEBI" id="CHEBI:15378"/>
        <dbReference type="ChEBI" id="CHEBI:17855"/>
        <dbReference type="ChEBI" id="CHEBI:18035"/>
        <dbReference type="ChEBI" id="CHEBI:28868"/>
        <dbReference type="EC" id="3.1.1.3"/>
    </reaction>
</comment>
<dbReference type="OrthoDB" id="2373480at2759"/>
<dbReference type="PROSITE" id="PS50206">
    <property type="entry name" value="RHODANESE_3"/>
    <property type="match status" value="1"/>
</dbReference>
<evidence type="ECO:0000256" key="7">
    <source>
        <dbReference type="ARBA" id="ARBA00023026"/>
    </source>
</evidence>
<dbReference type="GO" id="GO:0004806">
    <property type="term" value="F:triacylglycerol lipase activity"/>
    <property type="evidence" value="ECO:0007669"/>
    <property type="project" value="UniProtKB-EC"/>
</dbReference>
<dbReference type="SUPFAM" id="SSF53474">
    <property type="entry name" value="alpha/beta-Hydrolases"/>
    <property type="match status" value="1"/>
</dbReference>
<dbReference type="VEuPathDB" id="FungiDB:Malapachy_0295"/>
<evidence type="ECO:0000256" key="10">
    <source>
        <dbReference type="ARBA" id="ARBA00047591"/>
    </source>
</evidence>
<dbReference type="PIRSF" id="PIRSF029171">
    <property type="entry name" value="Esterase_LipA"/>
    <property type="match status" value="1"/>
</dbReference>
<evidence type="ECO:0000256" key="8">
    <source>
        <dbReference type="ARBA" id="ARBA00023098"/>
    </source>
</evidence>
<dbReference type="Proteomes" id="UP000037751">
    <property type="component" value="Unassembled WGS sequence"/>
</dbReference>
<keyword evidence="5" id="KW-0378">Hydrolase</keyword>
<evidence type="ECO:0000256" key="3">
    <source>
        <dbReference type="ARBA" id="ARBA00013279"/>
    </source>
</evidence>
<name>Q5CCJ8_9BASI</name>
<dbReference type="GO" id="GO:0016042">
    <property type="term" value="P:lipid catabolic process"/>
    <property type="evidence" value="ECO:0007669"/>
    <property type="project" value="UniProtKB-KW"/>
</dbReference>
<reference evidence="15 16" key="2">
    <citation type="submission" date="2015-07" db="EMBL/GenBank/DDBJ databases">
        <title>Draft Genome Sequence of Malassezia furfur CBS1878 and Malassezia pachydermatis CBS1879.</title>
        <authorList>
            <person name="Triana S."/>
            <person name="Ohm R."/>
            <person name="Gonzalez A."/>
            <person name="DeCock H."/>
            <person name="Restrepo S."/>
            <person name="Celis A."/>
        </authorList>
    </citation>
    <scope>NUCLEOTIDE SEQUENCE [LARGE SCALE GENOMIC DNA]</scope>
    <source>
        <strain evidence="15 16">CBS 1879</strain>
    </source>
</reference>